<evidence type="ECO:0000313" key="8">
    <source>
        <dbReference type="EMBL" id="MBN1571956.1"/>
    </source>
</evidence>
<dbReference type="SUPFAM" id="SSF53850">
    <property type="entry name" value="Periplasmic binding protein-like II"/>
    <property type="match status" value="1"/>
</dbReference>
<keyword evidence="6" id="KW-0808">Transferase</keyword>
<dbReference type="InterPro" id="IPR001453">
    <property type="entry name" value="MoaB/Mog_dom"/>
</dbReference>
<reference evidence="8" key="1">
    <citation type="journal article" date="2021" name="Environ. Microbiol.">
        <title>Genomic characterization of three novel Desulfobacterota classes expand the metabolic and phylogenetic diversity of the phylum.</title>
        <authorList>
            <person name="Murphy C.L."/>
            <person name="Biggerstaff J."/>
            <person name="Eichhorn A."/>
            <person name="Ewing E."/>
            <person name="Shahan R."/>
            <person name="Soriano D."/>
            <person name="Stewart S."/>
            <person name="VanMol K."/>
            <person name="Walker R."/>
            <person name="Walters P."/>
            <person name="Elshahed M.S."/>
            <person name="Youssef N.H."/>
        </authorList>
    </citation>
    <scope>NUCLEOTIDE SEQUENCE</scope>
    <source>
        <strain evidence="8">Zod_Metabat.24</strain>
    </source>
</reference>
<dbReference type="SMART" id="SM00852">
    <property type="entry name" value="MoCF_biosynth"/>
    <property type="match status" value="1"/>
</dbReference>
<dbReference type="GO" id="GO:0061599">
    <property type="term" value="F:molybdopterin molybdotransferase activity"/>
    <property type="evidence" value="ECO:0007669"/>
    <property type="project" value="UniProtKB-UniRule"/>
</dbReference>
<dbReference type="Pfam" id="PF03454">
    <property type="entry name" value="MoeA_C"/>
    <property type="match status" value="1"/>
</dbReference>
<evidence type="ECO:0000256" key="6">
    <source>
        <dbReference type="RuleBase" id="RU365090"/>
    </source>
</evidence>
<name>A0A9D8KA18_9DELT</name>
<accession>A0A9D8KA18</accession>
<keyword evidence="6" id="KW-0460">Magnesium</keyword>
<comment type="function">
    <text evidence="1 6">Catalyzes the insertion of molybdate into adenylated molybdopterin with the concomitant release of AMP.</text>
</comment>
<comment type="pathway">
    <text evidence="2 6">Cofactor biosynthesis; molybdopterin biosynthesis.</text>
</comment>
<evidence type="ECO:0000256" key="3">
    <source>
        <dbReference type="ARBA" id="ARBA00010763"/>
    </source>
</evidence>
<organism evidence="8 9">
    <name type="scientific">Candidatus Zymogenus saltonus</name>
    <dbReference type="NCBI Taxonomy" id="2844893"/>
    <lineage>
        <taxon>Bacteria</taxon>
        <taxon>Deltaproteobacteria</taxon>
        <taxon>Candidatus Zymogenia</taxon>
        <taxon>Candidatus Zymogeniales</taxon>
        <taxon>Candidatus Zymogenaceae</taxon>
        <taxon>Candidatus Zymogenus</taxon>
    </lineage>
</organism>
<dbReference type="Pfam" id="PF12727">
    <property type="entry name" value="PBP_like"/>
    <property type="match status" value="1"/>
</dbReference>
<dbReference type="Gene3D" id="2.170.190.11">
    <property type="entry name" value="Molybdopterin biosynthesis moea protein, domain 3"/>
    <property type="match status" value="1"/>
</dbReference>
<dbReference type="EC" id="2.10.1.1" evidence="6"/>
<dbReference type="GO" id="GO:0005829">
    <property type="term" value="C:cytosol"/>
    <property type="evidence" value="ECO:0007669"/>
    <property type="project" value="TreeGrafter"/>
</dbReference>
<dbReference type="InterPro" id="IPR036135">
    <property type="entry name" value="MoeA_linker/N_sf"/>
</dbReference>
<keyword evidence="6" id="KW-0479">Metal-binding</keyword>
<dbReference type="PANTHER" id="PTHR10192:SF16">
    <property type="entry name" value="MOLYBDOPTERIN MOLYBDENUMTRANSFERASE"/>
    <property type="match status" value="1"/>
</dbReference>
<dbReference type="NCBIfam" id="NF011068">
    <property type="entry name" value="PRK14498.1"/>
    <property type="match status" value="1"/>
</dbReference>
<keyword evidence="4 6" id="KW-0501">Molybdenum cofactor biosynthesis</keyword>
<dbReference type="PANTHER" id="PTHR10192">
    <property type="entry name" value="MOLYBDOPTERIN BIOSYNTHESIS PROTEIN"/>
    <property type="match status" value="1"/>
</dbReference>
<dbReference type="InterPro" id="IPR036425">
    <property type="entry name" value="MoaB/Mog-like_dom_sf"/>
</dbReference>
<gene>
    <name evidence="8" type="ORF">JW984_02030</name>
</gene>
<dbReference type="InterPro" id="IPR038987">
    <property type="entry name" value="MoeA-like"/>
</dbReference>
<dbReference type="InterPro" id="IPR024370">
    <property type="entry name" value="PBP_domain"/>
</dbReference>
<evidence type="ECO:0000259" key="7">
    <source>
        <dbReference type="SMART" id="SM00852"/>
    </source>
</evidence>
<dbReference type="CDD" id="cd00887">
    <property type="entry name" value="MoeA"/>
    <property type="match status" value="1"/>
</dbReference>
<comment type="catalytic activity">
    <reaction evidence="5">
        <text>adenylyl-molybdopterin + molybdate = Mo-molybdopterin + AMP + H(+)</text>
        <dbReference type="Rhea" id="RHEA:35047"/>
        <dbReference type="ChEBI" id="CHEBI:15378"/>
        <dbReference type="ChEBI" id="CHEBI:36264"/>
        <dbReference type="ChEBI" id="CHEBI:62727"/>
        <dbReference type="ChEBI" id="CHEBI:71302"/>
        <dbReference type="ChEBI" id="CHEBI:456215"/>
        <dbReference type="EC" id="2.10.1.1"/>
    </reaction>
</comment>
<dbReference type="Proteomes" id="UP000809273">
    <property type="component" value="Unassembled WGS sequence"/>
</dbReference>
<evidence type="ECO:0000313" key="9">
    <source>
        <dbReference type="Proteomes" id="UP000809273"/>
    </source>
</evidence>
<feature type="domain" description="MoaB/Mog" evidence="7">
    <location>
        <begin position="179"/>
        <end position="317"/>
    </location>
</feature>
<dbReference type="InterPro" id="IPR005111">
    <property type="entry name" value="MoeA_C_domain_IV"/>
</dbReference>
<keyword evidence="6" id="KW-0500">Molybdenum</keyword>
<proteinExistence type="inferred from homology"/>
<dbReference type="GO" id="GO:0006777">
    <property type="term" value="P:Mo-molybdopterin cofactor biosynthetic process"/>
    <property type="evidence" value="ECO:0007669"/>
    <property type="project" value="UniProtKB-UniRule"/>
</dbReference>
<dbReference type="InterPro" id="IPR005110">
    <property type="entry name" value="MoeA_linker/N"/>
</dbReference>
<dbReference type="Pfam" id="PF03453">
    <property type="entry name" value="MoeA_N"/>
    <property type="match status" value="1"/>
</dbReference>
<sequence length="641" mass="69596">MNKTARNIYLKKRSLDEAISILYNNFDIDGYIGDEVIKSTEALGRVTTESVFAAHSSPNYHAAAMDGIAVSANDTYGASEPSPKKLKIGSEAVFINTGNVLPDDKDAVIMIEDVNDPGDGTVEIIKAAFPFQHVRSMGEDMVATEFLLPMGHIIRPFDIGALLGVGRTEVRVKKRPRILFVPTGDEIAEPDSGPLAKGRVYESNSAVIGAMAMEDGAETNRIAVVGDDLDRIKGTILDNIKQFDIVIVIAGSSAGTKDYTRAVIDDIGEVLVHGINIMPGKPTILGKVKGKLVVGLPGYPVSAVMTYFNVIRPLISRMLGLGEYPYERVTATVLRDIPSKVGDDEFLRVRLSSVDGRLIASPLPRGAGNITTMVKADGIVKIEALSEGLMKGDSITAFILRRKDEIEGGILAVGSHDISLDLLSGDLSLHFPGYSLASVNVGSLGGITALRNGECHLAGSHLLDPDTGDYNIWAVKKYMKEMPVSIITLAHRTQGLIIQKGNPQGISKIEDLKREGVVFANRQRGSGTRILLDYHLKRFGIDPAEIEGYDREDFTHMNVAVRVLSGRASCGLGIAAAAAALDLDFIPIDEERYDLIIPLKYLEDKRIQALVEVIRRDDFKTKIRALSGYDTRDTGREEIVK</sequence>
<evidence type="ECO:0000256" key="5">
    <source>
        <dbReference type="ARBA" id="ARBA00047317"/>
    </source>
</evidence>
<comment type="similarity">
    <text evidence="3 6">Belongs to the MoeA family.</text>
</comment>
<evidence type="ECO:0000256" key="1">
    <source>
        <dbReference type="ARBA" id="ARBA00002901"/>
    </source>
</evidence>
<evidence type="ECO:0000256" key="2">
    <source>
        <dbReference type="ARBA" id="ARBA00005046"/>
    </source>
</evidence>
<dbReference type="AlphaFoldDB" id="A0A9D8KA18"/>
<reference evidence="8" key="2">
    <citation type="submission" date="2021-01" db="EMBL/GenBank/DDBJ databases">
        <authorList>
            <person name="Hahn C.R."/>
            <person name="Youssef N.H."/>
            <person name="Elshahed M."/>
        </authorList>
    </citation>
    <scope>NUCLEOTIDE SEQUENCE</scope>
    <source>
        <strain evidence="8">Zod_Metabat.24</strain>
    </source>
</reference>
<dbReference type="Gene3D" id="3.90.105.10">
    <property type="entry name" value="Molybdopterin biosynthesis moea protein, domain 2"/>
    <property type="match status" value="1"/>
</dbReference>
<dbReference type="Gene3D" id="3.40.980.10">
    <property type="entry name" value="MoaB/Mog-like domain"/>
    <property type="match status" value="1"/>
</dbReference>
<dbReference type="SUPFAM" id="SSF63867">
    <property type="entry name" value="MoeA C-terminal domain-like"/>
    <property type="match status" value="1"/>
</dbReference>
<dbReference type="SUPFAM" id="SSF63882">
    <property type="entry name" value="MoeA N-terminal region -like"/>
    <property type="match status" value="1"/>
</dbReference>
<dbReference type="Pfam" id="PF00994">
    <property type="entry name" value="MoCF_biosynth"/>
    <property type="match status" value="1"/>
</dbReference>
<evidence type="ECO:0000256" key="4">
    <source>
        <dbReference type="ARBA" id="ARBA00023150"/>
    </source>
</evidence>
<dbReference type="InterPro" id="IPR036688">
    <property type="entry name" value="MoeA_C_domain_IV_sf"/>
</dbReference>
<protein>
    <recommendedName>
        <fullName evidence="6">Molybdopterin molybdenumtransferase</fullName>
        <ecNumber evidence="6">2.10.1.1</ecNumber>
    </recommendedName>
</protein>
<comment type="caution">
    <text evidence="8">The sequence shown here is derived from an EMBL/GenBank/DDBJ whole genome shotgun (WGS) entry which is preliminary data.</text>
</comment>
<dbReference type="Gene3D" id="2.40.340.10">
    <property type="entry name" value="MoeA, C-terminal, domain IV"/>
    <property type="match status" value="1"/>
</dbReference>
<comment type="cofactor">
    <cofactor evidence="6">
        <name>Mg(2+)</name>
        <dbReference type="ChEBI" id="CHEBI:18420"/>
    </cofactor>
</comment>
<dbReference type="GO" id="GO:0046872">
    <property type="term" value="F:metal ion binding"/>
    <property type="evidence" value="ECO:0007669"/>
    <property type="project" value="UniProtKB-UniRule"/>
</dbReference>
<dbReference type="SUPFAM" id="SSF53218">
    <property type="entry name" value="Molybdenum cofactor biosynthesis proteins"/>
    <property type="match status" value="1"/>
</dbReference>
<dbReference type="EMBL" id="JAFGIX010000009">
    <property type="protein sequence ID" value="MBN1571956.1"/>
    <property type="molecule type" value="Genomic_DNA"/>
</dbReference>